<dbReference type="Pfam" id="PF20107">
    <property type="entry name" value="DUF6497"/>
    <property type="match status" value="1"/>
</dbReference>
<dbReference type="InterPro" id="IPR045467">
    <property type="entry name" value="DUF6497"/>
</dbReference>
<evidence type="ECO:0000313" key="2">
    <source>
        <dbReference type="Proteomes" id="UP000598196"/>
    </source>
</evidence>
<organism evidence="1 2">
    <name type="scientific">Gemmobacter aquaticus</name>
    <dbReference type="NCBI Taxonomy" id="490185"/>
    <lineage>
        <taxon>Bacteria</taxon>
        <taxon>Pseudomonadati</taxon>
        <taxon>Pseudomonadota</taxon>
        <taxon>Alphaproteobacteria</taxon>
        <taxon>Rhodobacterales</taxon>
        <taxon>Paracoccaceae</taxon>
        <taxon>Gemmobacter</taxon>
    </lineage>
</organism>
<proteinExistence type="predicted"/>
<dbReference type="EMBL" id="BMLP01000001">
    <property type="protein sequence ID" value="GGO23598.1"/>
    <property type="molecule type" value="Genomic_DNA"/>
</dbReference>
<dbReference type="Proteomes" id="UP000598196">
    <property type="component" value="Unassembled WGS sequence"/>
</dbReference>
<accession>A0A917YIQ7</accession>
<sequence length="134" mass="14013">MTGAVVPSPAAAAGDVILVGDASPIDVPSGQLVTLQDVIWNEAGPTGLTMRFRFVAPQIARGAAAVDAETALADMQALCQGFALSRIAEFGPKPGQIIISLSDKPIPFGESAPDVTQFFEAFTIQDGTCVWEMY</sequence>
<evidence type="ECO:0008006" key="3">
    <source>
        <dbReference type="Google" id="ProtNLM"/>
    </source>
</evidence>
<comment type="caution">
    <text evidence="1">The sequence shown here is derived from an EMBL/GenBank/DDBJ whole genome shotgun (WGS) entry which is preliminary data.</text>
</comment>
<gene>
    <name evidence="1" type="ORF">GCM10010991_01120</name>
</gene>
<dbReference type="AlphaFoldDB" id="A0A917YIQ7"/>
<protein>
    <recommendedName>
        <fullName evidence="3">Acetolactate synthase</fullName>
    </recommendedName>
</protein>
<evidence type="ECO:0000313" key="1">
    <source>
        <dbReference type="EMBL" id="GGO23598.1"/>
    </source>
</evidence>
<reference evidence="1 2" key="1">
    <citation type="journal article" date="2014" name="Int. J. Syst. Evol. Microbiol.">
        <title>Complete genome sequence of Corynebacterium casei LMG S-19264T (=DSM 44701T), isolated from a smear-ripened cheese.</title>
        <authorList>
            <consortium name="US DOE Joint Genome Institute (JGI-PGF)"/>
            <person name="Walter F."/>
            <person name="Albersmeier A."/>
            <person name="Kalinowski J."/>
            <person name="Ruckert C."/>
        </authorList>
    </citation>
    <scope>NUCLEOTIDE SEQUENCE [LARGE SCALE GENOMIC DNA]</scope>
    <source>
        <strain evidence="1 2">CGMCC 1.7029</strain>
    </source>
</reference>
<dbReference type="RefSeq" id="WP_229704292.1">
    <property type="nucleotide sequence ID" value="NZ_BMLP01000001.1"/>
</dbReference>
<keyword evidence="2" id="KW-1185">Reference proteome</keyword>
<name>A0A917YIQ7_9RHOB</name>